<sequence>MLLLEERKGVVWNSMPRCGETLWYCEFKKNRRSRLNDITSKKNDACRMRINAAYWVNASTSRQLPGQPRPPHATVTTMTPREERLSTSSNGVIGPKNMKWSTVSRILLLPSDQFIVWSNDEYTFSVMCREFRFSVPG</sequence>
<reference evidence="1 2" key="1">
    <citation type="submission" date="2014-04" db="EMBL/GenBank/DDBJ databases">
        <authorList>
            <consortium name="DOE Joint Genome Institute"/>
            <person name="Kuo A."/>
            <person name="Kohler A."/>
            <person name="Costa M.D."/>
            <person name="Nagy L.G."/>
            <person name="Floudas D."/>
            <person name="Copeland A."/>
            <person name="Barry K.W."/>
            <person name="Cichocki N."/>
            <person name="Veneault-Fourrey C."/>
            <person name="LaButti K."/>
            <person name="Lindquist E.A."/>
            <person name="Lipzen A."/>
            <person name="Lundell T."/>
            <person name="Morin E."/>
            <person name="Murat C."/>
            <person name="Sun H."/>
            <person name="Tunlid A."/>
            <person name="Henrissat B."/>
            <person name="Grigoriev I.V."/>
            <person name="Hibbett D.S."/>
            <person name="Martin F."/>
            <person name="Nordberg H.P."/>
            <person name="Cantor M.N."/>
            <person name="Hua S.X."/>
        </authorList>
    </citation>
    <scope>NUCLEOTIDE SEQUENCE [LARGE SCALE GENOMIC DNA]</scope>
    <source>
        <strain evidence="1 2">Marx 270</strain>
    </source>
</reference>
<organism evidence="1 2">
    <name type="scientific">Pisolithus tinctorius Marx 270</name>
    <dbReference type="NCBI Taxonomy" id="870435"/>
    <lineage>
        <taxon>Eukaryota</taxon>
        <taxon>Fungi</taxon>
        <taxon>Dikarya</taxon>
        <taxon>Basidiomycota</taxon>
        <taxon>Agaricomycotina</taxon>
        <taxon>Agaricomycetes</taxon>
        <taxon>Agaricomycetidae</taxon>
        <taxon>Boletales</taxon>
        <taxon>Sclerodermatineae</taxon>
        <taxon>Pisolithaceae</taxon>
        <taxon>Pisolithus</taxon>
    </lineage>
</organism>
<gene>
    <name evidence="1" type="ORF">M404DRAFT_176166</name>
</gene>
<dbReference type="EMBL" id="KN831944">
    <property type="protein sequence ID" value="KIO14523.1"/>
    <property type="molecule type" value="Genomic_DNA"/>
</dbReference>
<accession>A0A0C3JZE0</accession>
<dbReference type="HOGENOM" id="CLU_1865927_0_0_1"/>
<evidence type="ECO:0000313" key="2">
    <source>
        <dbReference type="Proteomes" id="UP000054217"/>
    </source>
</evidence>
<dbReference type="InParanoid" id="A0A0C3JZE0"/>
<keyword evidence="2" id="KW-1185">Reference proteome</keyword>
<proteinExistence type="predicted"/>
<protein>
    <submittedName>
        <fullName evidence="1">Uncharacterized protein</fullName>
    </submittedName>
</protein>
<dbReference type="AlphaFoldDB" id="A0A0C3JZE0"/>
<dbReference type="Proteomes" id="UP000054217">
    <property type="component" value="Unassembled WGS sequence"/>
</dbReference>
<reference evidence="2" key="2">
    <citation type="submission" date="2015-01" db="EMBL/GenBank/DDBJ databases">
        <title>Evolutionary Origins and Diversification of the Mycorrhizal Mutualists.</title>
        <authorList>
            <consortium name="DOE Joint Genome Institute"/>
            <consortium name="Mycorrhizal Genomics Consortium"/>
            <person name="Kohler A."/>
            <person name="Kuo A."/>
            <person name="Nagy L.G."/>
            <person name="Floudas D."/>
            <person name="Copeland A."/>
            <person name="Barry K.W."/>
            <person name="Cichocki N."/>
            <person name="Veneault-Fourrey C."/>
            <person name="LaButti K."/>
            <person name="Lindquist E.A."/>
            <person name="Lipzen A."/>
            <person name="Lundell T."/>
            <person name="Morin E."/>
            <person name="Murat C."/>
            <person name="Riley R."/>
            <person name="Ohm R."/>
            <person name="Sun H."/>
            <person name="Tunlid A."/>
            <person name="Henrissat B."/>
            <person name="Grigoriev I.V."/>
            <person name="Hibbett D.S."/>
            <person name="Martin F."/>
        </authorList>
    </citation>
    <scope>NUCLEOTIDE SEQUENCE [LARGE SCALE GENOMIC DNA]</scope>
    <source>
        <strain evidence="2">Marx 270</strain>
    </source>
</reference>
<evidence type="ECO:0000313" key="1">
    <source>
        <dbReference type="EMBL" id="KIO14523.1"/>
    </source>
</evidence>
<name>A0A0C3JZE0_PISTI</name>